<dbReference type="GO" id="GO:0016020">
    <property type="term" value="C:membrane"/>
    <property type="evidence" value="ECO:0007669"/>
    <property type="project" value="InterPro"/>
</dbReference>
<reference evidence="8" key="1">
    <citation type="submission" date="2016-08" db="EMBL/GenBank/DDBJ databases">
        <title>Complete genome sequence of the organohalide-respiring Epsilonproteobacterium Sulfurospirillum halorespirans.</title>
        <authorList>
            <person name="Goris T."/>
            <person name="Zimmermann J."/>
            <person name="Schenz B."/>
            <person name="Lemos M."/>
            <person name="Hackermueller J."/>
            <person name="Diekert G."/>
        </authorList>
    </citation>
    <scope>NUCLEOTIDE SEQUENCE [LARGE SCALE GENOMIC DNA]</scope>
    <source>
        <strain>DSM 13726</strain>
        <strain evidence="8">PCE-M2</strain>
    </source>
</reference>
<dbReference type="Pfam" id="PF00015">
    <property type="entry name" value="MCPsignal"/>
    <property type="match status" value="1"/>
</dbReference>
<dbReference type="InterPro" id="IPR004089">
    <property type="entry name" value="MCPsignal_dom"/>
</dbReference>
<name>A0A1D7TL15_9BACT</name>
<gene>
    <name evidence="7" type="ORF">SHALO_1912</name>
</gene>
<keyword evidence="4" id="KW-0472">Membrane</keyword>
<evidence type="ECO:0000259" key="6">
    <source>
        <dbReference type="PROSITE" id="PS50885"/>
    </source>
</evidence>
<evidence type="ECO:0000259" key="5">
    <source>
        <dbReference type="PROSITE" id="PS50111"/>
    </source>
</evidence>
<accession>A0A1D7TL15</accession>
<dbReference type="PROSITE" id="PS50111">
    <property type="entry name" value="CHEMOTAXIS_TRANSDUC_2"/>
    <property type="match status" value="1"/>
</dbReference>
<evidence type="ECO:0000256" key="4">
    <source>
        <dbReference type="SAM" id="Phobius"/>
    </source>
</evidence>
<dbReference type="PATRIC" id="fig|1193502.14.peg.1943"/>
<evidence type="ECO:0000313" key="7">
    <source>
        <dbReference type="EMBL" id="AOO65683.1"/>
    </source>
</evidence>
<dbReference type="EMBL" id="CP017111">
    <property type="protein sequence ID" value="AOO65683.1"/>
    <property type="molecule type" value="Genomic_DNA"/>
</dbReference>
<dbReference type="SUPFAM" id="SSF58104">
    <property type="entry name" value="Methyl-accepting chemotaxis protein (MCP) signaling domain"/>
    <property type="match status" value="1"/>
</dbReference>
<keyword evidence="8" id="KW-1185">Reference proteome</keyword>
<keyword evidence="4" id="KW-1133">Transmembrane helix</keyword>
<dbReference type="AlphaFoldDB" id="A0A1D7TL15"/>
<dbReference type="KEGG" id="shal:SHALO_1912"/>
<dbReference type="RefSeq" id="WP_069478336.1">
    <property type="nucleotide sequence ID" value="NZ_CP017111.1"/>
</dbReference>
<keyword evidence="1 3" id="KW-0807">Transducer</keyword>
<comment type="similarity">
    <text evidence="2">Belongs to the methyl-accepting chemotaxis (MCP) protein family.</text>
</comment>
<feature type="domain" description="HAMP" evidence="6">
    <location>
        <begin position="205"/>
        <end position="258"/>
    </location>
</feature>
<dbReference type="PROSITE" id="PS50885">
    <property type="entry name" value="HAMP"/>
    <property type="match status" value="1"/>
</dbReference>
<evidence type="ECO:0000313" key="8">
    <source>
        <dbReference type="Proteomes" id="UP000094609"/>
    </source>
</evidence>
<dbReference type="STRING" id="1193502.SHALO_1912"/>
<evidence type="ECO:0000256" key="1">
    <source>
        <dbReference type="ARBA" id="ARBA00023224"/>
    </source>
</evidence>
<sequence>MYLASIKNKLVFLLVIIFLGFSAIGVEIIKEANDAKMAAIRLTSIADIENSILDLRIQQRDYQIYFKQSNLDHYEKIYQKLLADLEALKLMLMSPQNHQRIASLKNVLVEWHDVNTPRMQLFGKYGATMHEPSFAQTYPEDAKKLNEYYKKSSQAFVVITEKLDDLALSVKTNNFNRLDTNKLISQISLGVIFLFVFTIFFIVTRSIKNSVAHAKTACEKMRQSKDLSVSITTGTKDEINDIVSSINALIADVAEALNQAKSNALENASVAEELSSTSLQIGKRAEEEAKVVFETTNDAKEVAKAIGEASVQSQNVKEITTDAQKSLLGAQELLNETLSQLSQTAEAEAAINERLNRLSSEAEQVKSVLDVIGDIADQTNLLALNAAIEAARAGEHGRGFAVVADEVRKLAERTQKSLIETNATVNVIVQSISDISGEINHNAKRIHELSEFSNQVTTQTNDAVGMLEQSVNATEEVVTKANGNVKLIKTAVIEKIGEINTLSSSNARSVEEIAAAAEHLSKLSSTLSHTLSQFKTA</sequence>
<dbReference type="Gene3D" id="1.10.287.950">
    <property type="entry name" value="Methyl-accepting chemotaxis protein"/>
    <property type="match status" value="1"/>
</dbReference>
<evidence type="ECO:0000256" key="2">
    <source>
        <dbReference type="ARBA" id="ARBA00029447"/>
    </source>
</evidence>
<protein>
    <submittedName>
        <fullName evidence="7">Methyl-accepting chemotaxis protein</fullName>
    </submittedName>
</protein>
<organism evidence="7 8">
    <name type="scientific">Sulfurospirillum halorespirans DSM 13726</name>
    <dbReference type="NCBI Taxonomy" id="1193502"/>
    <lineage>
        <taxon>Bacteria</taxon>
        <taxon>Pseudomonadati</taxon>
        <taxon>Campylobacterota</taxon>
        <taxon>Epsilonproteobacteria</taxon>
        <taxon>Campylobacterales</taxon>
        <taxon>Sulfurospirillaceae</taxon>
        <taxon>Sulfurospirillum</taxon>
    </lineage>
</organism>
<keyword evidence="4" id="KW-0812">Transmembrane</keyword>
<dbReference type="SMART" id="SM00283">
    <property type="entry name" value="MA"/>
    <property type="match status" value="1"/>
</dbReference>
<dbReference type="PANTHER" id="PTHR32089:SF114">
    <property type="entry name" value="METHYL-ACCEPTING CHEMOTAXIS PROTEIN MCPB"/>
    <property type="match status" value="1"/>
</dbReference>
<dbReference type="Proteomes" id="UP000094609">
    <property type="component" value="Chromosome"/>
</dbReference>
<proteinExistence type="inferred from homology"/>
<dbReference type="InterPro" id="IPR003660">
    <property type="entry name" value="HAMP_dom"/>
</dbReference>
<feature type="domain" description="Methyl-accepting transducer" evidence="5">
    <location>
        <begin position="263"/>
        <end position="521"/>
    </location>
</feature>
<dbReference type="PANTHER" id="PTHR32089">
    <property type="entry name" value="METHYL-ACCEPTING CHEMOTAXIS PROTEIN MCPB"/>
    <property type="match status" value="1"/>
</dbReference>
<evidence type="ECO:0000256" key="3">
    <source>
        <dbReference type="PROSITE-ProRule" id="PRU00284"/>
    </source>
</evidence>
<feature type="transmembrane region" description="Helical" evidence="4">
    <location>
        <begin position="183"/>
        <end position="203"/>
    </location>
</feature>
<dbReference type="GO" id="GO:0007165">
    <property type="term" value="P:signal transduction"/>
    <property type="evidence" value="ECO:0007669"/>
    <property type="project" value="UniProtKB-KW"/>
</dbReference>